<dbReference type="Proteomes" id="UP000011014">
    <property type="component" value="Unassembled WGS sequence"/>
</dbReference>
<dbReference type="AlphaFoldDB" id="E4Z1V9"/>
<gene>
    <name evidence="1" type="ORF">GSOID_T00023773001</name>
</gene>
<feature type="non-terminal residue" evidence="1">
    <location>
        <position position="1"/>
    </location>
</feature>
<accession>E4Z1V9</accession>
<evidence type="ECO:0000313" key="1">
    <source>
        <dbReference type="EMBL" id="CBY41687.1"/>
    </source>
</evidence>
<protein>
    <submittedName>
        <fullName evidence="1">Uncharacterized protein</fullName>
    </submittedName>
</protein>
<name>E4Z1V9_OIKDI</name>
<sequence length="186" mass="20534">HGRPERQVLQRATTPFTGETLAWKAEKTKVHEAILEAIAVNGFECSKEDACGVAMPVLLALIEDNPALGTFYWRRSALKDRQGMRTDAVILSSLNIVAPGRLDNLRNLRDWGLAHLGEREKSRTEIQRAGKIKEEFEDSVTTGGVSRAVIAVLVVFTRADKSILRPSWLELLSVLGLGTKPKIGSF</sequence>
<reference evidence="1" key="1">
    <citation type="journal article" date="2010" name="Science">
        <title>Plasticity of animal genome architecture unmasked by rapid evolution of a pelagic tunicate.</title>
        <authorList>
            <person name="Denoeud F."/>
            <person name="Henriet S."/>
            <person name="Mungpakdee S."/>
            <person name="Aury J.M."/>
            <person name="Da Silva C."/>
            <person name="Brinkmann H."/>
            <person name="Mikhaleva J."/>
            <person name="Olsen L.C."/>
            <person name="Jubin C."/>
            <person name="Canestro C."/>
            <person name="Bouquet J.M."/>
            <person name="Danks G."/>
            <person name="Poulain J."/>
            <person name="Campsteijn C."/>
            <person name="Adamski M."/>
            <person name="Cross I."/>
            <person name="Yadetie F."/>
            <person name="Muffato M."/>
            <person name="Louis A."/>
            <person name="Butcher S."/>
            <person name="Tsagkogeorga G."/>
            <person name="Konrad A."/>
            <person name="Singh S."/>
            <person name="Jensen M.F."/>
            <person name="Cong E.H."/>
            <person name="Eikeseth-Otteraa H."/>
            <person name="Noel B."/>
            <person name="Anthouard V."/>
            <person name="Porcel B.M."/>
            <person name="Kachouri-Lafond R."/>
            <person name="Nishino A."/>
            <person name="Ugolini M."/>
            <person name="Chourrout P."/>
            <person name="Nishida H."/>
            <person name="Aasland R."/>
            <person name="Huzurbazar S."/>
            <person name="Westhof E."/>
            <person name="Delsuc F."/>
            <person name="Lehrach H."/>
            <person name="Reinhardt R."/>
            <person name="Weissenbach J."/>
            <person name="Roy S.W."/>
            <person name="Artiguenave F."/>
            <person name="Postlethwait J.H."/>
            <person name="Manak J.R."/>
            <person name="Thompson E.M."/>
            <person name="Jaillon O."/>
            <person name="Du Pasquier L."/>
            <person name="Boudinot P."/>
            <person name="Liberles D.A."/>
            <person name="Volff J.N."/>
            <person name="Philippe H."/>
            <person name="Lenhard B."/>
            <person name="Roest Crollius H."/>
            <person name="Wincker P."/>
            <person name="Chourrout D."/>
        </authorList>
    </citation>
    <scope>NUCLEOTIDE SEQUENCE [LARGE SCALE GENOMIC DNA]</scope>
</reference>
<dbReference type="EMBL" id="FN656575">
    <property type="protein sequence ID" value="CBY41687.1"/>
    <property type="molecule type" value="Genomic_DNA"/>
</dbReference>
<proteinExistence type="predicted"/>
<organism evidence="1">
    <name type="scientific">Oikopleura dioica</name>
    <name type="common">Tunicate</name>
    <dbReference type="NCBI Taxonomy" id="34765"/>
    <lineage>
        <taxon>Eukaryota</taxon>
        <taxon>Metazoa</taxon>
        <taxon>Chordata</taxon>
        <taxon>Tunicata</taxon>
        <taxon>Appendicularia</taxon>
        <taxon>Copelata</taxon>
        <taxon>Oikopleuridae</taxon>
        <taxon>Oikopleura</taxon>
    </lineage>
</organism>